<dbReference type="PANTHER" id="PTHR34980:SF2">
    <property type="entry name" value="INNER MEMBRANE PROTEIN YHAH-RELATED"/>
    <property type="match status" value="1"/>
</dbReference>
<dbReference type="PANTHER" id="PTHR34980">
    <property type="entry name" value="INNER MEMBRANE PROTEIN-RELATED-RELATED"/>
    <property type="match status" value="1"/>
</dbReference>
<keyword evidence="1" id="KW-0812">Transmembrane</keyword>
<dbReference type="RefSeq" id="WP_113905394.1">
    <property type="nucleotide sequence ID" value="NZ_QNSB01000014.1"/>
</dbReference>
<evidence type="ECO:0000313" key="2">
    <source>
        <dbReference type="EMBL" id="RBP69198.1"/>
    </source>
</evidence>
<dbReference type="InterPro" id="IPR008523">
    <property type="entry name" value="DUF805"/>
</dbReference>
<feature type="transmembrane region" description="Helical" evidence="1">
    <location>
        <begin position="58"/>
        <end position="90"/>
    </location>
</feature>
<dbReference type="Pfam" id="PF05656">
    <property type="entry name" value="DUF805"/>
    <property type="match status" value="1"/>
</dbReference>
<sequence>MSYDANPAYPAGPGAAIAGATNPDDLSLPLYGAKFGQAVKRFFKKYATFSGRASRSEYWWVALFTFLLQLVPGILIGIGGAMLAGSAASVDPYDPYASSAAVDAASGPGSMIMIIGVVLGGLIGLAVLVPWLAVSWRRLHDANFPGPLFFLNLIPSVGSLIVLVLMLMPPKPEGQRFDVRA</sequence>
<organism evidence="2 3">
    <name type="scientific">Brevibacterium celere</name>
    <dbReference type="NCBI Taxonomy" id="225845"/>
    <lineage>
        <taxon>Bacteria</taxon>
        <taxon>Bacillati</taxon>
        <taxon>Actinomycetota</taxon>
        <taxon>Actinomycetes</taxon>
        <taxon>Micrococcales</taxon>
        <taxon>Brevibacteriaceae</taxon>
        <taxon>Brevibacterium</taxon>
    </lineage>
</organism>
<evidence type="ECO:0000313" key="3">
    <source>
        <dbReference type="Proteomes" id="UP000253509"/>
    </source>
</evidence>
<keyword evidence="3" id="KW-1185">Reference proteome</keyword>
<dbReference type="GO" id="GO:0005886">
    <property type="term" value="C:plasma membrane"/>
    <property type="evidence" value="ECO:0007669"/>
    <property type="project" value="TreeGrafter"/>
</dbReference>
<dbReference type="Proteomes" id="UP000253509">
    <property type="component" value="Unassembled WGS sequence"/>
</dbReference>
<reference evidence="2 3" key="1">
    <citation type="submission" date="2018-06" db="EMBL/GenBank/DDBJ databases">
        <title>Freshwater and sediment microbial communities from various areas in North America, analyzing microbe dynamics in response to fracking.</title>
        <authorList>
            <person name="Lamendella R."/>
        </authorList>
    </citation>
    <scope>NUCLEOTIDE SEQUENCE [LARGE SCALE GENOMIC DNA]</scope>
    <source>
        <strain evidence="2 3">3b_TX</strain>
    </source>
</reference>
<feature type="transmembrane region" description="Helical" evidence="1">
    <location>
        <begin position="148"/>
        <end position="168"/>
    </location>
</feature>
<dbReference type="EMBL" id="QNSB01000014">
    <property type="protein sequence ID" value="RBP69198.1"/>
    <property type="molecule type" value="Genomic_DNA"/>
</dbReference>
<accession>A0A366IGU7</accession>
<keyword evidence="1" id="KW-0472">Membrane</keyword>
<name>A0A366IGU7_9MICO</name>
<gene>
    <name evidence="2" type="ORF">DFO65_11441</name>
</gene>
<proteinExistence type="predicted"/>
<feature type="transmembrane region" description="Helical" evidence="1">
    <location>
        <begin position="110"/>
        <end position="136"/>
    </location>
</feature>
<protein>
    <submittedName>
        <fullName evidence="2">Uncharacterized membrane protein YhaH (DUF805 family)</fullName>
    </submittedName>
</protein>
<evidence type="ECO:0000256" key="1">
    <source>
        <dbReference type="SAM" id="Phobius"/>
    </source>
</evidence>
<keyword evidence="1" id="KW-1133">Transmembrane helix</keyword>
<dbReference type="AlphaFoldDB" id="A0A366IGU7"/>
<comment type="caution">
    <text evidence="2">The sequence shown here is derived from an EMBL/GenBank/DDBJ whole genome shotgun (WGS) entry which is preliminary data.</text>
</comment>